<feature type="region of interest" description="Disordered" evidence="1">
    <location>
        <begin position="21"/>
        <end position="105"/>
    </location>
</feature>
<evidence type="ECO:0000256" key="2">
    <source>
        <dbReference type="SAM" id="SignalP"/>
    </source>
</evidence>
<feature type="chain" id="PRO_5046396624" evidence="2">
    <location>
        <begin position="23"/>
        <end position="105"/>
    </location>
</feature>
<gene>
    <name evidence="3" type="ORF">ABIF63_000314</name>
</gene>
<keyword evidence="2" id="KW-0732">Signal</keyword>
<feature type="compositionally biased region" description="Polar residues" evidence="1">
    <location>
        <begin position="91"/>
        <end position="105"/>
    </location>
</feature>
<proteinExistence type="predicted"/>
<organism evidence="3 4">
    <name type="scientific">Bradyrhizobium japonicum</name>
    <dbReference type="NCBI Taxonomy" id="375"/>
    <lineage>
        <taxon>Bacteria</taxon>
        <taxon>Pseudomonadati</taxon>
        <taxon>Pseudomonadota</taxon>
        <taxon>Alphaproteobacteria</taxon>
        <taxon>Hyphomicrobiales</taxon>
        <taxon>Nitrobacteraceae</taxon>
        <taxon>Bradyrhizobium</taxon>
    </lineage>
</organism>
<accession>A0ABV2RGZ7</accession>
<dbReference type="RefSeq" id="WP_354269931.1">
    <property type="nucleotide sequence ID" value="NZ_JBEPTQ010000001.1"/>
</dbReference>
<reference evidence="3 4" key="1">
    <citation type="submission" date="2024-06" db="EMBL/GenBank/DDBJ databases">
        <title>Genomic Encyclopedia of Type Strains, Phase V (KMG-V): Genome sequencing to study the core and pangenomes of soil and plant-associated prokaryotes.</title>
        <authorList>
            <person name="Whitman W."/>
        </authorList>
    </citation>
    <scope>NUCLEOTIDE SEQUENCE [LARGE SCALE GENOMIC DNA]</scope>
    <source>
        <strain evidence="3 4">USDA 160</strain>
    </source>
</reference>
<sequence>MRTATLAMIVVAGSAIAFQAAAQQQKAAPSEQTKEEMHRDVDNGLKTNEPNEQMQRDADKAVKTRNSGESGFVADQDKPGASAHPPGRPGSEQTTGSGSQTGAPK</sequence>
<feature type="compositionally biased region" description="Basic and acidic residues" evidence="1">
    <location>
        <begin position="32"/>
        <end position="43"/>
    </location>
</feature>
<feature type="signal peptide" evidence="2">
    <location>
        <begin position="1"/>
        <end position="22"/>
    </location>
</feature>
<keyword evidence="4" id="KW-1185">Reference proteome</keyword>
<evidence type="ECO:0000313" key="4">
    <source>
        <dbReference type="Proteomes" id="UP001549291"/>
    </source>
</evidence>
<name>A0ABV2RGZ7_BRAJP</name>
<protein>
    <submittedName>
        <fullName evidence="3">Uncharacterized protein</fullName>
    </submittedName>
</protein>
<evidence type="ECO:0000313" key="3">
    <source>
        <dbReference type="EMBL" id="MET4716211.1"/>
    </source>
</evidence>
<evidence type="ECO:0000256" key="1">
    <source>
        <dbReference type="SAM" id="MobiDB-lite"/>
    </source>
</evidence>
<dbReference type="Proteomes" id="UP001549291">
    <property type="component" value="Unassembled WGS sequence"/>
</dbReference>
<dbReference type="EMBL" id="JBEPTQ010000001">
    <property type="protein sequence ID" value="MET4716211.1"/>
    <property type="molecule type" value="Genomic_DNA"/>
</dbReference>
<comment type="caution">
    <text evidence="3">The sequence shown here is derived from an EMBL/GenBank/DDBJ whole genome shotgun (WGS) entry which is preliminary data.</text>
</comment>